<dbReference type="OrthoDB" id="48943at2759"/>
<accession>A0A2T9Z431</accession>
<evidence type="ECO:0000256" key="2">
    <source>
        <dbReference type="ARBA" id="ARBA00006000"/>
    </source>
</evidence>
<dbReference type="GO" id="GO:0140358">
    <property type="term" value="F:P-type transmembrane transporter activity"/>
    <property type="evidence" value="ECO:0007669"/>
    <property type="project" value="InterPro"/>
</dbReference>
<dbReference type="SFLD" id="SFLDS00003">
    <property type="entry name" value="Haloacid_Dehalogenase"/>
    <property type="match status" value="1"/>
</dbReference>
<feature type="transmembrane region" description="Helical" evidence="12">
    <location>
        <begin position="163"/>
        <end position="184"/>
    </location>
</feature>
<feature type="transmembrane region" description="Helical" evidence="12">
    <location>
        <begin position="493"/>
        <end position="511"/>
    </location>
</feature>
<evidence type="ECO:0000313" key="15">
    <source>
        <dbReference type="Proteomes" id="UP000245699"/>
    </source>
</evidence>
<feature type="transmembrane region" description="Helical" evidence="12">
    <location>
        <begin position="470"/>
        <end position="487"/>
    </location>
</feature>
<feature type="transmembrane region" description="Helical" evidence="12">
    <location>
        <begin position="1321"/>
        <end position="1339"/>
    </location>
</feature>
<evidence type="ECO:0000256" key="3">
    <source>
        <dbReference type="ARBA" id="ARBA00022692"/>
    </source>
</evidence>
<evidence type="ECO:0000256" key="4">
    <source>
        <dbReference type="ARBA" id="ARBA00022723"/>
    </source>
</evidence>
<name>A0A2T9Z431_9FUNG</name>
<keyword evidence="6" id="KW-0067">ATP-binding</keyword>
<dbReference type="InterPro" id="IPR001757">
    <property type="entry name" value="P_typ_ATPase"/>
</dbReference>
<dbReference type="GO" id="GO:0005524">
    <property type="term" value="F:ATP binding"/>
    <property type="evidence" value="ECO:0007669"/>
    <property type="project" value="UniProtKB-KW"/>
</dbReference>
<dbReference type="PANTHER" id="PTHR45630:SF11">
    <property type="entry name" value="CATION-TRANSPORTING P-TYPE ATPASE N-TERMINAL DOMAIN-CONTAINING PROTEIN"/>
    <property type="match status" value="1"/>
</dbReference>
<dbReference type="SFLD" id="SFLDF00027">
    <property type="entry name" value="p-type_atpase"/>
    <property type="match status" value="1"/>
</dbReference>
<keyword evidence="4" id="KW-0479">Metal-binding</keyword>
<dbReference type="InterPro" id="IPR023299">
    <property type="entry name" value="ATPase_P-typ_cyto_dom_N"/>
</dbReference>
<dbReference type="EMBL" id="MBFT01000043">
    <property type="protein sequence ID" value="PVU99319.1"/>
    <property type="molecule type" value="Genomic_DNA"/>
</dbReference>
<dbReference type="Gene3D" id="1.20.1110.10">
    <property type="entry name" value="Calcium-transporting ATPase, transmembrane domain"/>
    <property type="match status" value="1"/>
</dbReference>
<keyword evidence="10 12" id="KW-0472">Membrane</keyword>
<evidence type="ECO:0000256" key="11">
    <source>
        <dbReference type="SAM" id="MobiDB-lite"/>
    </source>
</evidence>
<dbReference type="InterPro" id="IPR044492">
    <property type="entry name" value="P_typ_ATPase_HD_dom"/>
</dbReference>
<feature type="transmembrane region" description="Helical" evidence="12">
    <location>
        <begin position="301"/>
        <end position="324"/>
    </location>
</feature>
<evidence type="ECO:0000256" key="8">
    <source>
        <dbReference type="ARBA" id="ARBA00022967"/>
    </source>
</evidence>
<evidence type="ECO:0000256" key="12">
    <source>
        <dbReference type="SAM" id="Phobius"/>
    </source>
</evidence>
<comment type="subcellular location">
    <subcellularLocation>
        <location evidence="1">Membrane</location>
        <topology evidence="1">Multi-pass membrane protein</topology>
    </subcellularLocation>
</comment>
<dbReference type="GO" id="GO:0019829">
    <property type="term" value="F:ATPase-coupled monoatomic cation transmembrane transporter activity"/>
    <property type="evidence" value="ECO:0007669"/>
    <property type="project" value="TreeGrafter"/>
</dbReference>
<feature type="domain" description="P-type ATPase A" evidence="13">
    <location>
        <begin position="527"/>
        <end position="649"/>
    </location>
</feature>
<dbReference type="GO" id="GO:0016020">
    <property type="term" value="C:membrane"/>
    <property type="evidence" value="ECO:0007669"/>
    <property type="project" value="UniProtKB-SubCell"/>
</dbReference>
<dbReference type="SUPFAM" id="SSF81665">
    <property type="entry name" value="Calcium ATPase, transmembrane domain M"/>
    <property type="match status" value="1"/>
</dbReference>
<dbReference type="SUPFAM" id="SSF81660">
    <property type="entry name" value="Metal cation-transporting ATPase, ATP-binding domain N"/>
    <property type="match status" value="1"/>
</dbReference>
<dbReference type="InterPro" id="IPR059000">
    <property type="entry name" value="ATPase_P-type_domA"/>
</dbReference>
<dbReference type="NCBIfam" id="TIGR01494">
    <property type="entry name" value="ATPase_P-type"/>
    <property type="match status" value="1"/>
</dbReference>
<feature type="transmembrane region" description="Helical" evidence="12">
    <location>
        <begin position="666"/>
        <end position="686"/>
    </location>
</feature>
<sequence>MFLIFLFISAVIATPVFNKVNFFDSEGNRCPIVPSLNVTCPLICVSDINLCPDSLKPNCPSGQLYCVDGSCRDSCPSSLLNPCQCKLPPNPLSQNILAMIPCLPQPNIDIYQYNPSNPRTIQQACASNLSISDIPLWSPKSDNQVVWKICPVVSPKLTLNEPIILSMFSIVGTQLILILFWTTYKKLLESKTPKKSLQKQNITLQNHSSTSSEEPISDTGNNPISEKINTKTSSIQMLRKSNNSGGINIVEYKKNLIGSFIFYLLISVTFSFAIFIILIILDYYEVLFSSGGAMLVHGSYSLLSQLFIVFWNFATIWVIILSLCRFKLANFFRIKTNFGTGDIVEVSQLEQIILFQKSKTSHFVDFVQNVETYLKKTIGWDKKYSNHSILTSSRGRRYFEFHSTRYIYQNDVEIYDSMEFNIGETGQDILRNSTGLSQTEAEYRSEILGPNFIEVNIPTFLSSVAKEFSSFFYLYQFMILWLFYYYSYYQVGIADNVVILISAMIKVFLNLKSEQRLKKLAEFSDDCIVLRDGKYKKENTKNLVIGDIVALESGKITSFDGVLIKGELIVDESSLTGEAMPIRKIPIKNNNLEYNSRSTGKLHSILAGTTILQSQTIPNDLAIKESFHPTLAVVTSIGTSTEKGKMIRNILYPTQIMFIFNKQIRVVMIILFFQGLLWMGLAIWFMKASAVAAWFSGFFSLAQLISPLLPASLVIGQSVAVQRLKKKNIYCIDIPRVMVAGKVEIFCYDKTGTLTKEGLEFNGISECIKPLPLKIENTTTAIENHQENNDALSLSSLVENHSEMSYTSLLGLGCCHSVALLGEKLIGNPVDIEMFKKSEWALGQTNPGFLQTIHASEQLKKRVGNTTINVIRRNEFVHHRASMSVCVEDEVLGKTHVFMKGSFEKIFEISNKNSIPQNYLDFSQKLAREGGYVLALAQKEVVSMSKEEILKWNQDDMESDLNFVCLVVFRNNLKPDTQNALTQIKFSNTRNVMITGDATLTGIFIARECGMIEKGSRVAIGDVGSNGSVEFVDVDTNETVEPLDLIFPEKNNNPNKNQSLELALTGSAFENLINSGSIRTYLPHTRVFGRMTPQNKVSCVNFHMENGVTAMCGDGGNDCGALRAAHVGIALSSAEASIVSPFSSTNKSLLSCVDLLSQSRGALATSFANYKHLILYGQTMAMFKVFTMYFSISISQPLWIIIDAFITVGISIAVSLSWPEKKLSKYRPTARILGPQTLASSIGQVAINWIFMTSTFAWLFKQSWFRCHEFDSSQSDLAKWWLLGDNYEGEIAGLIVLFQFVNVGFIYNFGYMFRKRWYRNYILVALWATFIVLTSYIELADPNWLGCALRINCGDPNVLVELGYKKPNYYIEPYNIPIGHNVLQRKDRFILWGFSLLNMAIGIAWELIVVIGPVGQYVAKKFLSKKSKIIL</sequence>
<keyword evidence="8" id="KW-1278">Translocase</keyword>
<dbReference type="Pfam" id="PF00122">
    <property type="entry name" value="E1-E2_ATPase"/>
    <property type="match status" value="1"/>
</dbReference>
<dbReference type="InterPro" id="IPR023298">
    <property type="entry name" value="ATPase_P-typ_TM_dom_sf"/>
</dbReference>
<dbReference type="PRINTS" id="PR00119">
    <property type="entry name" value="CATATPASE"/>
</dbReference>
<keyword evidence="5" id="KW-0547">Nucleotide-binding</keyword>
<comment type="similarity">
    <text evidence="2">Belongs to the cation transport ATPase (P-type) (TC 3.A.3) family. Type V subfamily.</text>
</comment>
<feature type="transmembrane region" description="Helical" evidence="12">
    <location>
        <begin position="260"/>
        <end position="281"/>
    </location>
</feature>
<feature type="transmembrane region" description="Helical" evidence="12">
    <location>
        <begin position="1389"/>
        <end position="1419"/>
    </location>
</feature>
<evidence type="ECO:0000256" key="7">
    <source>
        <dbReference type="ARBA" id="ARBA00022842"/>
    </source>
</evidence>
<dbReference type="SUPFAM" id="SSF56784">
    <property type="entry name" value="HAD-like"/>
    <property type="match status" value="1"/>
</dbReference>
<protein>
    <recommendedName>
        <fullName evidence="13">P-type ATPase A domain-containing protein</fullName>
    </recommendedName>
</protein>
<evidence type="ECO:0000259" key="13">
    <source>
        <dbReference type="Pfam" id="PF00122"/>
    </source>
</evidence>
<organism evidence="14 15">
    <name type="scientific">Furculomyces boomerangus</name>
    <dbReference type="NCBI Taxonomy" id="61424"/>
    <lineage>
        <taxon>Eukaryota</taxon>
        <taxon>Fungi</taxon>
        <taxon>Fungi incertae sedis</taxon>
        <taxon>Zoopagomycota</taxon>
        <taxon>Kickxellomycotina</taxon>
        <taxon>Harpellomycetes</taxon>
        <taxon>Harpellales</taxon>
        <taxon>Harpellaceae</taxon>
        <taxon>Furculomyces</taxon>
    </lineage>
</organism>
<reference evidence="14 15" key="1">
    <citation type="journal article" date="2018" name="MBio">
        <title>Comparative Genomics Reveals the Core Gene Toolbox for the Fungus-Insect Symbiosis.</title>
        <authorList>
            <person name="Wang Y."/>
            <person name="Stata M."/>
            <person name="Wang W."/>
            <person name="Stajich J.E."/>
            <person name="White M.M."/>
            <person name="Moncalvo J.M."/>
        </authorList>
    </citation>
    <scope>NUCLEOTIDE SEQUENCE [LARGE SCALE GENOMIC DNA]</scope>
    <source>
        <strain evidence="14 15">AUS-77-4</strain>
    </source>
</reference>
<feature type="transmembrane region" description="Helical" evidence="12">
    <location>
        <begin position="692"/>
        <end position="716"/>
    </location>
</feature>
<dbReference type="Pfam" id="PF13246">
    <property type="entry name" value="Cation_ATPase"/>
    <property type="match status" value="1"/>
</dbReference>
<dbReference type="Gene3D" id="2.70.150.10">
    <property type="entry name" value="Calcium-transporting ATPase, cytoplasmic transduction domain A"/>
    <property type="match status" value="1"/>
</dbReference>
<dbReference type="InterPro" id="IPR006544">
    <property type="entry name" value="P-type_TPase_V"/>
</dbReference>
<keyword evidence="15" id="KW-1185">Reference proteome</keyword>
<evidence type="ECO:0000313" key="14">
    <source>
        <dbReference type="EMBL" id="PVU99319.1"/>
    </source>
</evidence>
<dbReference type="PROSITE" id="PS00154">
    <property type="entry name" value="ATPASE_E1_E2"/>
    <property type="match status" value="1"/>
</dbReference>
<dbReference type="GO" id="GO:0016887">
    <property type="term" value="F:ATP hydrolysis activity"/>
    <property type="evidence" value="ECO:0007669"/>
    <property type="project" value="InterPro"/>
</dbReference>
<gene>
    <name evidence="14" type="ORF">BB559_000814</name>
</gene>
<dbReference type="Gene3D" id="3.40.50.1000">
    <property type="entry name" value="HAD superfamily/HAD-like"/>
    <property type="match status" value="2"/>
</dbReference>
<dbReference type="InterPro" id="IPR036412">
    <property type="entry name" value="HAD-like_sf"/>
</dbReference>
<feature type="transmembrane region" description="Helical" evidence="12">
    <location>
        <begin position="1291"/>
        <end position="1309"/>
    </location>
</feature>
<proteinExistence type="inferred from homology"/>
<dbReference type="InterPro" id="IPR023214">
    <property type="entry name" value="HAD_sf"/>
</dbReference>
<dbReference type="InterPro" id="IPR008250">
    <property type="entry name" value="ATPase_P-typ_transduc_dom_A_sf"/>
</dbReference>
<dbReference type="GO" id="GO:0046872">
    <property type="term" value="F:metal ion binding"/>
    <property type="evidence" value="ECO:0007669"/>
    <property type="project" value="UniProtKB-KW"/>
</dbReference>
<dbReference type="PANTHER" id="PTHR45630">
    <property type="entry name" value="CATION-TRANSPORTING ATPASE-RELATED"/>
    <property type="match status" value="1"/>
</dbReference>
<evidence type="ECO:0000256" key="9">
    <source>
        <dbReference type="ARBA" id="ARBA00022989"/>
    </source>
</evidence>
<dbReference type="SFLD" id="SFLDG00002">
    <property type="entry name" value="C1.7:_P-type_atpase_like"/>
    <property type="match status" value="1"/>
</dbReference>
<dbReference type="SUPFAM" id="SSF81653">
    <property type="entry name" value="Calcium ATPase, transduction domain A"/>
    <property type="match status" value="1"/>
</dbReference>
<evidence type="ECO:0000256" key="1">
    <source>
        <dbReference type="ARBA" id="ARBA00004141"/>
    </source>
</evidence>
<dbReference type="InterPro" id="IPR018303">
    <property type="entry name" value="ATPase_P-typ_P_site"/>
</dbReference>
<feature type="transmembrane region" description="Helical" evidence="12">
    <location>
        <begin position="1173"/>
        <end position="1192"/>
    </location>
</feature>
<keyword evidence="3 12" id="KW-0812">Transmembrane</keyword>
<feature type="region of interest" description="Disordered" evidence="11">
    <location>
        <begin position="199"/>
        <end position="224"/>
    </location>
</feature>
<evidence type="ECO:0000256" key="6">
    <source>
        <dbReference type="ARBA" id="ARBA00022840"/>
    </source>
</evidence>
<keyword evidence="7" id="KW-0460">Magnesium</keyword>
<dbReference type="Proteomes" id="UP000245699">
    <property type="component" value="Unassembled WGS sequence"/>
</dbReference>
<dbReference type="STRING" id="61424.A0A2T9Z431"/>
<feature type="transmembrane region" description="Helical" evidence="12">
    <location>
        <begin position="1198"/>
        <end position="1218"/>
    </location>
</feature>
<keyword evidence="9 12" id="KW-1133">Transmembrane helix</keyword>
<dbReference type="Gene3D" id="3.40.1110.10">
    <property type="entry name" value="Calcium-transporting ATPase, cytoplasmic domain N"/>
    <property type="match status" value="1"/>
</dbReference>
<evidence type="ECO:0000256" key="10">
    <source>
        <dbReference type="ARBA" id="ARBA00023136"/>
    </source>
</evidence>
<feature type="transmembrane region" description="Helical" evidence="12">
    <location>
        <begin position="1238"/>
        <end position="1260"/>
    </location>
</feature>
<evidence type="ECO:0000256" key="5">
    <source>
        <dbReference type="ARBA" id="ARBA00022741"/>
    </source>
</evidence>
<dbReference type="PROSITE" id="PS01229">
    <property type="entry name" value="COF_2"/>
    <property type="match status" value="1"/>
</dbReference>
<comment type="caution">
    <text evidence="14">The sequence shown here is derived from an EMBL/GenBank/DDBJ whole genome shotgun (WGS) entry which is preliminary data.</text>
</comment>